<dbReference type="SUPFAM" id="SSF46689">
    <property type="entry name" value="Homeodomain-like"/>
    <property type="match status" value="2"/>
</dbReference>
<dbReference type="Pfam" id="PF10114">
    <property type="entry name" value="PocR"/>
    <property type="match status" value="1"/>
</dbReference>
<dbReference type="CDD" id="cd00093">
    <property type="entry name" value="HTH_XRE"/>
    <property type="match status" value="1"/>
</dbReference>
<evidence type="ECO:0000313" key="6">
    <source>
        <dbReference type="Proteomes" id="UP000192940"/>
    </source>
</evidence>
<evidence type="ECO:0000256" key="3">
    <source>
        <dbReference type="ARBA" id="ARBA00023163"/>
    </source>
</evidence>
<dbReference type="InterPro" id="IPR018771">
    <property type="entry name" value="PocR_dom"/>
</dbReference>
<keyword evidence="3" id="KW-0804">Transcription</keyword>
<dbReference type="GO" id="GO:0043565">
    <property type="term" value="F:sequence-specific DNA binding"/>
    <property type="evidence" value="ECO:0007669"/>
    <property type="project" value="InterPro"/>
</dbReference>
<dbReference type="GO" id="GO:0003700">
    <property type="term" value="F:DNA-binding transcription factor activity"/>
    <property type="evidence" value="ECO:0007669"/>
    <property type="project" value="InterPro"/>
</dbReference>
<dbReference type="Proteomes" id="UP000192940">
    <property type="component" value="Chromosome I"/>
</dbReference>
<dbReference type="InterPro" id="IPR018062">
    <property type="entry name" value="HTH_AraC-typ_CS"/>
</dbReference>
<evidence type="ECO:0000256" key="1">
    <source>
        <dbReference type="ARBA" id="ARBA00023015"/>
    </source>
</evidence>
<dbReference type="STRING" id="1313296.SAMN05661091_0059"/>
<dbReference type="InterPro" id="IPR001387">
    <property type="entry name" value="Cro/C1-type_HTH"/>
</dbReference>
<sequence length="350" mass="40173">MMKNSLFQLDKLIDLEKWHTLQDSLALVTKMAIITVDYKGVPVTKHSYCQSFCQSVRKDPSLSPYCQKCDARGGLEAVRLNKPYIYMCHFNIIDIAIPIIVDNQYIGAIMAGQIKLRDTDHPQPLEQIVTRPSNSETNKKFKTLKQDYLSLPTLSYEEVTTIADMLFHLCNYIVEEAITKSSTIDMYKKALTLDIDNPSQDSISPSDRTYRNIQAIQHELSSTLIENKIKKTTSNEFRSSNKLLQPAFDYIYHHKNKNITLGEMAKLCHISPSYFSRIFVKETGENFSVFISRLKIEWAKQLLETTDLSINQIGDELGFCDAGYFIKTFKKFEALTPAVYRTVYQGNHVE</sequence>
<keyword evidence="6" id="KW-1185">Reference proteome</keyword>
<keyword evidence="1" id="KW-0805">Transcription regulation</keyword>
<evidence type="ECO:0000256" key="2">
    <source>
        <dbReference type="ARBA" id="ARBA00023125"/>
    </source>
</evidence>
<protein>
    <submittedName>
        <fullName evidence="5">Ligand-binding sensor domain-containing protein</fullName>
    </submittedName>
</protein>
<reference evidence="6" key="1">
    <citation type="submission" date="2017-04" db="EMBL/GenBank/DDBJ databases">
        <authorList>
            <person name="Varghese N."/>
            <person name="Submissions S."/>
        </authorList>
    </citation>
    <scope>NUCLEOTIDE SEQUENCE [LARGE SCALE GENOMIC DNA]</scope>
    <source>
        <strain evidence="6">N3/975</strain>
    </source>
</reference>
<dbReference type="EMBL" id="LT840184">
    <property type="protein sequence ID" value="SMF64348.1"/>
    <property type="molecule type" value="Genomic_DNA"/>
</dbReference>
<organism evidence="5 6">
    <name type="scientific">Paenibacillus uliginis N3/975</name>
    <dbReference type="NCBI Taxonomy" id="1313296"/>
    <lineage>
        <taxon>Bacteria</taxon>
        <taxon>Bacillati</taxon>
        <taxon>Bacillota</taxon>
        <taxon>Bacilli</taxon>
        <taxon>Bacillales</taxon>
        <taxon>Paenibacillaceae</taxon>
        <taxon>Paenibacillus</taxon>
    </lineage>
</organism>
<dbReference type="InterPro" id="IPR018060">
    <property type="entry name" value="HTH_AraC"/>
</dbReference>
<dbReference type="PANTHER" id="PTHR43280:SF2">
    <property type="entry name" value="HTH-TYPE TRANSCRIPTIONAL REGULATOR EXSA"/>
    <property type="match status" value="1"/>
</dbReference>
<accession>A0A1X7G6K4</accession>
<dbReference type="PROSITE" id="PS00041">
    <property type="entry name" value="HTH_ARAC_FAMILY_1"/>
    <property type="match status" value="1"/>
</dbReference>
<name>A0A1X7G6K4_9BACL</name>
<dbReference type="AlphaFoldDB" id="A0A1X7G6K4"/>
<dbReference type="InterPro" id="IPR009057">
    <property type="entry name" value="Homeodomain-like_sf"/>
</dbReference>
<evidence type="ECO:0000259" key="4">
    <source>
        <dbReference type="PROSITE" id="PS01124"/>
    </source>
</evidence>
<dbReference type="SMART" id="SM00342">
    <property type="entry name" value="HTH_ARAC"/>
    <property type="match status" value="1"/>
</dbReference>
<dbReference type="PANTHER" id="PTHR43280">
    <property type="entry name" value="ARAC-FAMILY TRANSCRIPTIONAL REGULATOR"/>
    <property type="match status" value="1"/>
</dbReference>
<dbReference type="Gene3D" id="1.10.10.60">
    <property type="entry name" value="Homeodomain-like"/>
    <property type="match status" value="2"/>
</dbReference>
<proteinExistence type="predicted"/>
<gene>
    <name evidence="5" type="ORF">SAMN05661091_0059</name>
</gene>
<dbReference type="PROSITE" id="PS01124">
    <property type="entry name" value="HTH_ARAC_FAMILY_2"/>
    <property type="match status" value="1"/>
</dbReference>
<feature type="domain" description="HTH araC/xylS-type" evidence="4">
    <location>
        <begin position="245"/>
        <end position="343"/>
    </location>
</feature>
<evidence type="ECO:0000313" key="5">
    <source>
        <dbReference type="EMBL" id="SMF64348.1"/>
    </source>
</evidence>
<dbReference type="Pfam" id="PF12833">
    <property type="entry name" value="HTH_18"/>
    <property type="match status" value="1"/>
</dbReference>
<keyword evidence="2" id="KW-0238">DNA-binding</keyword>